<dbReference type="EMBL" id="QFRJ01000002">
    <property type="protein sequence ID" value="PWH86258.1"/>
    <property type="molecule type" value="Genomic_DNA"/>
</dbReference>
<evidence type="ECO:0000313" key="7">
    <source>
        <dbReference type="EMBL" id="PWH86258.1"/>
    </source>
</evidence>
<feature type="domain" description="ABC-2 type transporter transmembrane" evidence="6">
    <location>
        <begin position="18"/>
        <end position="386"/>
    </location>
</feature>
<dbReference type="PANTHER" id="PTHR43471:SF3">
    <property type="entry name" value="ABC TRANSPORTER PERMEASE PROTEIN NATB"/>
    <property type="match status" value="1"/>
</dbReference>
<evidence type="ECO:0000256" key="3">
    <source>
        <dbReference type="ARBA" id="ARBA00022989"/>
    </source>
</evidence>
<dbReference type="InterPro" id="IPR013525">
    <property type="entry name" value="ABC2_TM"/>
</dbReference>
<reference evidence="7 8" key="2">
    <citation type="submission" date="2018-05" db="EMBL/GenBank/DDBJ databases">
        <authorList>
            <person name="Lanie J.A."/>
            <person name="Ng W.-L."/>
            <person name="Kazmierczak K.M."/>
            <person name="Andrzejewski T.M."/>
            <person name="Davidsen T.M."/>
            <person name="Wayne K.J."/>
            <person name="Tettelin H."/>
            <person name="Glass J.I."/>
            <person name="Rusch D."/>
            <person name="Podicherti R."/>
            <person name="Tsui H.-C.T."/>
            <person name="Winkler M.E."/>
        </authorList>
    </citation>
    <scope>NUCLEOTIDE SEQUENCE [LARGE SCALE GENOMIC DNA]</scope>
    <source>
        <strain evidence="7 8">C305</strain>
    </source>
</reference>
<dbReference type="Pfam" id="PF12698">
    <property type="entry name" value="ABC2_membrane_3"/>
    <property type="match status" value="1"/>
</dbReference>
<keyword evidence="8" id="KW-1185">Reference proteome</keyword>
<keyword evidence="2 5" id="KW-0812">Transmembrane</keyword>
<accession>A0A2U2XEM8</accession>
<dbReference type="Gene3D" id="3.40.1710.10">
    <property type="entry name" value="abc type-2 transporter like domain"/>
    <property type="match status" value="1"/>
</dbReference>
<dbReference type="AlphaFoldDB" id="A0A2U2XEM8"/>
<gene>
    <name evidence="7" type="ORF">DIT68_03180</name>
</gene>
<dbReference type="PANTHER" id="PTHR43471">
    <property type="entry name" value="ABC TRANSPORTER PERMEASE"/>
    <property type="match status" value="1"/>
</dbReference>
<evidence type="ECO:0000259" key="6">
    <source>
        <dbReference type="Pfam" id="PF12698"/>
    </source>
</evidence>
<evidence type="ECO:0000313" key="8">
    <source>
        <dbReference type="Proteomes" id="UP000245370"/>
    </source>
</evidence>
<keyword evidence="4 5" id="KW-0472">Membrane</keyword>
<evidence type="ECO:0000256" key="5">
    <source>
        <dbReference type="SAM" id="Phobius"/>
    </source>
</evidence>
<evidence type="ECO:0000256" key="4">
    <source>
        <dbReference type="ARBA" id="ARBA00023136"/>
    </source>
</evidence>
<evidence type="ECO:0000256" key="2">
    <source>
        <dbReference type="ARBA" id="ARBA00022692"/>
    </source>
</evidence>
<feature type="transmembrane region" description="Helical" evidence="5">
    <location>
        <begin position="188"/>
        <end position="206"/>
    </location>
</feature>
<feature type="transmembrane region" description="Helical" evidence="5">
    <location>
        <begin position="281"/>
        <end position="304"/>
    </location>
</feature>
<dbReference type="RefSeq" id="WP_109358370.1">
    <property type="nucleotide sequence ID" value="NZ_QFRJ01000002.1"/>
</dbReference>
<proteinExistence type="predicted"/>
<feature type="transmembrane region" description="Helical" evidence="5">
    <location>
        <begin position="316"/>
        <end position="336"/>
    </location>
</feature>
<dbReference type="GO" id="GO:0140359">
    <property type="term" value="F:ABC-type transporter activity"/>
    <property type="evidence" value="ECO:0007669"/>
    <property type="project" value="InterPro"/>
</dbReference>
<feature type="transmembrane region" description="Helical" evidence="5">
    <location>
        <begin position="20"/>
        <end position="41"/>
    </location>
</feature>
<comment type="subcellular location">
    <subcellularLocation>
        <location evidence="1">Membrane</location>
        <topology evidence="1">Multi-pass membrane protein</topology>
    </subcellularLocation>
</comment>
<dbReference type="GO" id="GO:0016020">
    <property type="term" value="C:membrane"/>
    <property type="evidence" value="ECO:0007669"/>
    <property type="project" value="UniProtKB-SubCell"/>
</dbReference>
<name>A0A2U2XEM8_9FLAO</name>
<keyword evidence="3 5" id="KW-1133">Transmembrane helix</keyword>
<protein>
    <submittedName>
        <fullName evidence="7">ABC transporter permease</fullName>
    </submittedName>
</protein>
<feature type="transmembrane region" description="Helical" evidence="5">
    <location>
        <begin position="365"/>
        <end position="386"/>
    </location>
</feature>
<reference evidence="7 8" key="1">
    <citation type="submission" date="2018-05" db="EMBL/GenBank/DDBJ databases">
        <title>Brumimicrobium oceani sp. nov., isolated from coastal sediment.</title>
        <authorList>
            <person name="Kou Y."/>
        </authorList>
    </citation>
    <scope>NUCLEOTIDE SEQUENCE [LARGE SCALE GENOMIC DNA]</scope>
    <source>
        <strain evidence="7 8">C305</strain>
    </source>
</reference>
<dbReference type="Proteomes" id="UP000245370">
    <property type="component" value="Unassembled WGS sequence"/>
</dbReference>
<organism evidence="7 8">
    <name type="scientific">Brumimicrobium oceani</name>
    <dbReference type="NCBI Taxonomy" id="2100725"/>
    <lineage>
        <taxon>Bacteria</taxon>
        <taxon>Pseudomonadati</taxon>
        <taxon>Bacteroidota</taxon>
        <taxon>Flavobacteriia</taxon>
        <taxon>Flavobacteriales</taxon>
        <taxon>Crocinitomicaceae</taxon>
        <taxon>Brumimicrobium</taxon>
    </lineage>
</organism>
<dbReference type="OrthoDB" id="5486437at2"/>
<feature type="transmembrane region" description="Helical" evidence="5">
    <location>
        <begin position="237"/>
        <end position="261"/>
    </location>
</feature>
<sequence length="397" mass="44256">MIFTIFKKELKDTLRDRRTIIAMIVVPVLVFPILLALSTTVTKYFDDKQKEEVLKIALVSDHTENQFTQRLSAIPDSLGPKELIFRQDTLGLKKEISMDSIQLAFIIPSNFDAEQADNRQTTIQVYHKGVNLGNKDRVENYLSIIENTLLAERFERLNLDKQLIDPINQQYIDISSEKEIIGKVAGGFLPYLFIIFGFIGCMYPAIDLFTGEKERKTLETLLTTPVPRWKILIGKMLVISLSGIAAAVFALLGMFAGLRLFNIVDVPGLSSIIDGILTPSFILGLLVLLIPLTIFFAGIMIPATIYAKSFKEAQSVLTPVNFIIFLPAFVGLLPNIELDYTTAFIPIVNIVLATKEMVAGTIDPILLIISYIVMVAVAAIAVLFSYKRFGKESNIIS</sequence>
<comment type="caution">
    <text evidence="7">The sequence shown here is derived from an EMBL/GenBank/DDBJ whole genome shotgun (WGS) entry which is preliminary data.</text>
</comment>
<evidence type="ECO:0000256" key="1">
    <source>
        <dbReference type="ARBA" id="ARBA00004141"/>
    </source>
</evidence>